<proteinExistence type="predicted"/>
<dbReference type="Proteomes" id="UP000242180">
    <property type="component" value="Unassembled WGS sequence"/>
</dbReference>
<keyword evidence="3" id="KW-1185">Reference proteome</keyword>
<accession>A0A1X2HQ94</accession>
<dbReference type="STRING" id="13706.A0A1X2HQ94"/>
<dbReference type="AlphaFoldDB" id="A0A1X2HQ94"/>
<protein>
    <submittedName>
        <fullName evidence="2">Uncharacterized protein</fullName>
    </submittedName>
</protein>
<comment type="caution">
    <text evidence="2">The sequence shown here is derived from an EMBL/GenBank/DDBJ whole genome shotgun (WGS) entry which is preliminary data.</text>
</comment>
<name>A0A1X2HQ94_SYNRA</name>
<evidence type="ECO:0000313" key="3">
    <source>
        <dbReference type="Proteomes" id="UP000242180"/>
    </source>
</evidence>
<evidence type="ECO:0000313" key="2">
    <source>
        <dbReference type="EMBL" id="ORZ01550.1"/>
    </source>
</evidence>
<organism evidence="2 3">
    <name type="scientific">Syncephalastrum racemosum</name>
    <name type="common">Filamentous fungus</name>
    <dbReference type="NCBI Taxonomy" id="13706"/>
    <lineage>
        <taxon>Eukaryota</taxon>
        <taxon>Fungi</taxon>
        <taxon>Fungi incertae sedis</taxon>
        <taxon>Mucoromycota</taxon>
        <taxon>Mucoromycotina</taxon>
        <taxon>Mucoromycetes</taxon>
        <taxon>Mucorales</taxon>
        <taxon>Syncephalastraceae</taxon>
        <taxon>Syncephalastrum</taxon>
    </lineage>
</organism>
<dbReference type="InParanoid" id="A0A1X2HQ94"/>
<feature type="region of interest" description="Disordered" evidence="1">
    <location>
        <begin position="1"/>
        <end position="22"/>
    </location>
</feature>
<evidence type="ECO:0000256" key="1">
    <source>
        <dbReference type="SAM" id="MobiDB-lite"/>
    </source>
</evidence>
<reference evidence="2 3" key="1">
    <citation type="submission" date="2016-07" db="EMBL/GenBank/DDBJ databases">
        <title>Pervasive Adenine N6-methylation of Active Genes in Fungi.</title>
        <authorList>
            <consortium name="DOE Joint Genome Institute"/>
            <person name="Mondo S.J."/>
            <person name="Dannebaum R.O."/>
            <person name="Kuo R.C."/>
            <person name="Labutti K."/>
            <person name="Haridas S."/>
            <person name="Kuo A."/>
            <person name="Salamov A."/>
            <person name="Ahrendt S.R."/>
            <person name="Lipzen A."/>
            <person name="Sullivan W."/>
            <person name="Andreopoulos W.B."/>
            <person name="Clum A."/>
            <person name="Lindquist E."/>
            <person name="Daum C."/>
            <person name="Ramamoorthy G.K."/>
            <person name="Gryganskyi A."/>
            <person name="Culley D."/>
            <person name="Magnuson J.K."/>
            <person name="James T.Y."/>
            <person name="O'Malley M.A."/>
            <person name="Stajich J.E."/>
            <person name="Spatafora J.W."/>
            <person name="Visel A."/>
            <person name="Grigoriev I.V."/>
        </authorList>
    </citation>
    <scope>NUCLEOTIDE SEQUENCE [LARGE SCALE GENOMIC DNA]</scope>
    <source>
        <strain evidence="2 3">NRRL 2496</strain>
    </source>
</reference>
<dbReference type="OrthoDB" id="2105077at2759"/>
<dbReference type="EMBL" id="MCGN01000002">
    <property type="protein sequence ID" value="ORZ01550.1"/>
    <property type="molecule type" value="Genomic_DNA"/>
</dbReference>
<sequence length="93" mass="10311">MDPNISSSSSRVPSYSDYNQPDYGIKREDLQQSYAQNFGLDGIPHGLYGTMMNLIGDVIGFCGSVPCCVCCPNPYKRIRQGTTKSLQYNTSMK</sequence>
<feature type="compositionally biased region" description="Low complexity" evidence="1">
    <location>
        <begin position="1"/>
        <end position="16"/>
    </location>
</feature>
<gene>
    <name evidence="2" type="ORF">BCR43DRAFT_487106</name>
</gene>